<proteinExistence type="predicted"/>
<feature type="transmembrane region" description="Helical" evidence="1">
    <location>
        <begin position="239"/>
        <end position="258"/>
    </location>
</feature>
<keyword evidence="1" id="KW-0472">Membrane</keyword>
<dbReference type="KEGG" id="oat:OAN307_c26650"/>
<feature type="transmembrane region" description="Helical" evidence="1">
    <location>
        <begin position="209"/>
        <end position="227"/>
    </location>
</feature>
<dbReference type="eggNOG" id="COG3329">
    <property type="taxonomic scope" value="Bacteria"/>
</dbReference>
<dbReference type="InterPro" id="IPR010293">
    <property type="entry name" value="Sbt_1"/>
</dbReference>
<keyword evidence="3" id="KW-1185">Reference proteome</keyword>
<organism evidence="2 3">
    <name type="scientific">Octadecabacter antarcticus 307</name>
    <dbReference type="NCBI Taxonomy" id="391626"/>
    <lineage>
        <taxon>Bacteria</taxon>
        <taxon>Pseudomonadati</taxon>
        <taxon>Pseudomonadota</taxon>
        <taxon>Alphaproteobacteria</taxon>
        <taxon>Rhodobacterales</taxon>
        <taxon>Roseobacteraceae</taxon>
        <taxon>Octadecabacter</taxon>
    </lineage>
</organism>
<dbReference type="PANTHER" id="PTHR40400:SF1">
    <property type="entry name" value="SLR1512 PROTEIN"/>
    <property type="match status" value="1"/>
</dbReference>
<dbReference type="Proteomes" id="UP000005307">
    <property type="component" value="Chromosome"/>
</dbReference>
<reference evidence="2 3" key="1">
    <citation type="journal article" date="2013" name="PLoS ONE">
        <title>Poles Apart: Arctic and Antarctic Octadecabacter strains Share High Genome Plasticity and a New Type of Xanthorhodopsin.</title>
        <authorList>
            <person name="Vollmers J."/>
            <person name="Voget S."/>
            <person name="Dietrich S."/>
            <person name="Gollnow K."/>
            <person name="Smits M."/>
            <person name="Meyer K."/>
            <person name="Brinkhoff T."/>
            <person name="Simon M."/>
            <person name="Daniel R."/>
        </authorList>
    </citation>
    <scope>NUCLEOTIDE SEQUENCE [LARGE SCALE GENOMIC DNA]</scope>
    <source>
        <strain evidence="2 3">307</strain>
    </source>
</reference>
<sequence length="363" mass="37604">MDIMISIASTVVDQLQKPTLAFMIGGMLLAALGSKFEVPDPVYKFIVILLLLKVGLGAGISVRDADLYSLLVPAIGAALTGIAIVILGSRTLARWRGVSQVDGLATAGLFGAVSASTLAAGMAILDDEGIPHEGFIGALYPFMDIAALVTAIVMAKVASARRIATSISLQPSGAANIMGPSLSPLALQYSVDTSTIESGLIRGILLDTFRSPAISALLVGLAIGIFTEPDSVYKSFYEPLFRGFLSILMLIMGMEAWSRFAELRKVAHAYILYGITAPIIHGLLGFGVGMIAHSMTGFSAGGVVLLAVMASSSSDISGPPTMRGALPEANPSAYVGTSTGLGTPIAILSIPMYIALAEALIGW</sequence>
<dbReference type="PANTHER" id="PTHR40400">
    <property type="entry name" value="SLR1512 PROTEIN"/>
    <property type="match status" value="1"/>
</dbReference>
<dbReference type="OrthoDB" id="345121at2"/>
<dbReference type="AlphaFoldDB" id="M9REL4"/>
<dbReference type="EMBL" id="CP003740">
    <property type="protein sequence ID" value="AGI68250.1"/>
    <property type="molecule type" value="Genomic_DNA"/>
</dbReference>
<evidence type="ECO:0008006" key="4">
    <source>
        <dbReference type="Google" id="ProtNLM"/>
    </source>
</evidence>
<feature type="transmembrane region" description="Helical" evidence="1">
    <location>
        <begin position="45"/>
        <end position="62"/>
    </location>
</feature>
<keyword evidence="1" id="KW-1133">Transmembrane helix</keyword>
<evidence type="ECO:0000313" key="2">
    <source>
        <dbReference type="EMBL" id="AGI68250.1"/>
    </source>
</evidence>
<accession>M9REL4</accession>
<evidence type="ECO:0000256" key="1">
    <source>
        <dbReference type="SAM" id="Phobius"/>
    </source>
</evidence>
<keyword evidence="1" id="KW-0812">Transmembrane</keyword>
<dbReference type="HOGENOM" id="CLU_032027_0_0_5"/>
<feature type="transmembrane region" description="Helical" evidence="1">
    <location>
        <begin position="137"/>
        <end position="158"/>
    </location>
</feature>
<feature type="transmembrane region" description="Helical" evidence="1">
    <location>
        <begin position="101"/>
        <end position="125"/>
    </location>
</feature>
<feature type="transmembrane region" description="Helical" evidence="1">
    <location>
        <begin position="270"/>
        <end position="292"/>
    </location>
</feature>
<dbReference type="Pfam" id="PF05982">
    <property type="entry name" value="Sbt_1"/>
    <property type="match status" value="1"/>
</dbReference>
<dbReference type="STRING" id="391626.OAN307_c26650"/>
<gene>
    <name evidence="2" type="ORF">OAN307_c26650</name>
</gene>
<feature type="transmembrane region" description="Helical" evidence="1">
    <location>
        <begin position="20"/>
        <end position="38"/>
    </location>
</feature>
<feature type="transmembrane region" description="Helical" evidence="1">
    <location>
        <begin position="68"/>
        <end position="89"/>
    </location>
</feature>
<protein>
    <recommendedName>
        <fullName evidence="4">Sodium-dependent bicarbonate transport family permease</fullName>
    </recommendedName>
</protein>
<name>M9REL4_9RHOB</name>
<dbReference type="RefSeq" id="WP_015500247.1">
    <property type="nucleotide sequence ID" value="NC_020911.1"/>
</dbReference>
<evidence type="ECO:0000313" key="3">
    <source>
        <dbReference type="Proteomes" id="UP000005307"/>
    </source>
</evidence>